<evidence type="ECO:0000259" key="3">
    <source>
        <dbReference type="PROSITE" id="PS50405"/>
    </source>
</evidence>
<evidence type="ECO:0000259" key="2">
    <source>
        <dbReference type="PROSITE" id="PS50404"/>
    </source>
</evidence>
<dbReference type="InterPro" id="IPR004046">
    <property type="entry name" value="GST_C"/>
</dbReference>
<dbReference type="PROSITE" id="PS50405">
    <property type="entry name" value="GST_CTER"/>
    <property type="match status" value="1"/>
</dbReference>
<dbReference type="InterPro" id="IPR010987">
    <property type="entry name" value="Glutathione-S-Trfase_C-like"/>
</dbReference>
<dbReference type="Pfam" id="PF13409">
    <property type="entry name" value="GST_N_2"/>
    <property type="match status" value="1"/>
</dbReference>
<dbReference type="PANTHER" id="PTHR44051">
    <property type="entry name" value="GLUTATHIONE S-TRANSFERASE-RELATED"/>
    <property type="match status" value="1"/>
</dbReference>
<dbReference type="PROSITE" id="PS50404">
    <property type="entry name" value="GST_NTER"/>
    <property type="match status" value="1"/>
</dbReference>
<dbReference type="PANTHER" id="PTHR44051:SF8">
    <property type="entry name" value="GLUTATHIONE S-TRANSFERASE GSTA"/>
    <property type="match status" value="1"/>
</dbReference>
<sequence>MAEYPPEKAPKPGLNIYGGGLPNPAKLTIMAEELGIPYNLITMNLADIRSPWYEPINPNGKLLAIVHMREDGTSETVFESGACLLYLAHEFDKEHRFHDPVGTSGYWKQLSWLSWQISGYGPMMGQAVHFHRYTPEPVPYGAWRYGAECRRLNHVLEKQLSTSPFVAGTRPTIADFAVFIYAHSAKWCGIDIAAYPHVQAWCKALSQRPAVQRGLQVPTPYMTGDDGVVDPANQDALKMMRGHFSKVFKEASDQWWQGPGSEVVALPSDHANHGDGGAAQ</sequence>
<evidence type="ECO:0000256" key="1">
    <source>
        <dbReference type="ARBA" id="ARBA00007409"/>
    </source>
</evidence>
<organism evidence="4 5">
    <name type="scientific">Apiospora saccharicola</name>
    <dbReference type="NCBI Taxonomy" id="335842"/>
    <lineage>
        <taxon>Eukaryota</taxon>
        <taxon>Fungi</taxon>
        <taxon>Dikarya</taxon>
        <taxon>Ascomycota</taxon>
        <taxon>Pezizomycotina</taxon>
        <taxon>Sordariomycetes</taxon>
        <taxon>Xylariomycetidae</taxon>
        <taxon>Amphisphaeriales</taxon>
        <taxon>Apiosporaceae</taxon>
        <taxon>Apiospora</taxon>
    </lineage>
</organism>
<dbReference type="Proteomes" id="UP001446871">
    <property type="component" value="Unassembled WGS sequence"/>
</dbReference>
<dbReference type="SFLD" id="SFLDG00358">
    <property type="entry name" value="Main_(cytGST)"/>
    <property type="match status" value="1"/>
</dbReference>
<dbReference type="SUPFAM" id="SSF47616">
    <property type="entry name" value="GST C-terminal domain-like"/>
    <property type="match status" value="1"/>
</dbReference>
<dbReference type="EMBL" id="JAQQWM010000001">
    <property type="protein sequence ID" value="KAK8081241.1"/>
    <property type="molecule type" value="Genomic_DNA"/>
</dbReference>
<dbReference type="InterPro" id="IPR036282">
    <property type="entry name" value="Glutathione-S-Trfase_C_sf"/>
</dbReference>
<evidence type="ECO:0000313" key="4">
    <source>
        <dbReference type="EMBL" id="KAK8081241.1"/>
    </source>
</evidence>
<evidence type="ECO:0000313" key="5">
    <source>
        <dbReference type="Proteomes" id="UP001446871"/>
    </source>
</evidence>
<name>A0ABR1WCI8_9PEZI</name>
<comment type="caution">
    <text evidence="4">The sequence shown here is derived from an EMBL/GenBank/DDBJ whole genome shotgun (WGS) entry which is preliminary data.</text>
</comment>
<accession>A0ABR1WCI8</accession>
<dbReference type="InterPro" id="IPR004045">
    <property type="entry name" value="Glutathione_S-Trfase_N"/>
</dbReference>
<dbReference type="SFLD" id="SFLDS00019">
    <property type="entry name" value="Glutathione_Transferase_(cytos"/>
    <property type="match status" value="1"/>
</dbReference>
<dbReference type="SUPFAM" id="SSF52833">
    <property type="entry name" value="Thioredoxin-like"/>
    <property type="match status" value="1"/>
</dbReference>
<comment type="similarity">
    <text evidence="1">Belongs to the GST superfamily.</text>
</comment>
<dbReference type="InterPro" id="IPR040079">
    <property type="entry name" value="Glutathione_S-Trfase"/>
</dbReference>
<dbReference type="Gene3D" id="1.20.1050.10">
    <property type="match status" value="1"/>
</dbReference>
<dbReference type="InterPro" id="IPR036249">
    <property type="entry name" value="Thioredoxin-like_sf"/>
</dbReference>
<feature type="domain" description="GST N-terminal" evidence="2">
    <location>
        <begin position="11"/>
        <end position="95"/>
    </location>
</feature>
<dbReference type="SFLD" id="SFLDG01151">
    <property type="entry name" value="Main.2:_Nu-like"/>
    <property type="match status" value="1"/>
</dbReference>
<feature type="domain" description="GST C-terminal" evidence="3">
    <location>
        <begin position="102"/>
        <end position="222"/>
    </location>
</feature>
<dbReference type="Gene3D" id="3.40.30.10">
    <property type="entry name" value="Glutaredoxin"/>
    <property type="match status" value="1"/>
</dbReference>
<keyword evidence="5" id="KW-1185">Reference proteome</keyword>
<protein>
    <submittedName>
        <fullName evidence="4">Glutathione S-transferase II</fullName>
    </submittedName>
</protein>
<proteinExistence type="inferred from homology"/>
<gene>
    <name evidence="4" type="ORF">PG996_000022</name>
</gene>
<reference evidence="4 5" key="1">
    <citation type="submission" date="2023-01" db="EMBL/GenBank/DDBJ databases">
        <title>Analysis of 21 Apiospora genomes using comparative genomics revels a genus with tremendous synthesis potential of carbohydrate active enzymes and secondary metabolites.</title>
        <authorList>
            <person name="Sorensen T."/>
        </authorList>
    </citation>
    <scope>NUCLEOTIDE SEQUENCE [LARGE SCALE GENOMIC DNA]</scope>
    <source>
        <strain evidence="4 5">CBS 83171</strain>
    </source>
</reference>
<dbReference type="Pfam" id="PF00043">
    <property type="entry name" value="GST_C"/>
    <property type="match status" value="1"/>
</dbReference>